<evidence type="ECO:0000256" key="3">
    <source>
        <dbReference type="ARBA" id="ARBA00004496"/>
    </source>
</evidence>
<feature type="transmembrane region" description="Helical" evidence="10">
    <location>
        <begin position="70"/>
        <end position="90"/>
    </location>
</feature>
<dbReference type="FunFam" id="3.10.450.50:FF:000005">
    <property type="entry name" value="Nuclear transport factor 2"/>
    <property type="match status" value="1"/>
</dbReference>
<dbReference type="GO" id="GO:0006606">
    <property type="term" value="P:protein import into nucleus"/>
    <property type="evidence" value="ECO:0007669"/>
    <property type="project" value="UniProtKB-ARBA"/>
</dbReference>
<reference evidence="12 13" key="1">
    <citation type="journal article" date="2014" name="Genome Biol.">
        <title>Transcriptome and methylome profiling reveals relics of genome dominance in the mesopolyploid Brassica oleracea.</title>
        <authorList>
            <person name="Parkin I.A."/>
            <person name="Koh C."/>
            <person name="Tang H."/>
            <person name="Robinson S.J."/>
            <person name="Kagale S."/>
            <person name="Clarke W.E."/>
            <person name="Town C.D."/>
            <person name="Nixon J."/>
            <person name="Krishnakumar V."/>
            <person name="Bidwell S.L."/>
            <person name="Denoeud F."/>
            <person name="Belcram H."/>
            <person name="Links M.G."/>
            <person name="Just J."/>
            <person name="Clarke C."/>
            <person name="Bender T."/>
            <person name="Huebert T."/>
            <person name="Mason A.S."/>
            <person name="Pires J.C."/>
            <person name="Barker G."/>
            <person name="Moore J."/>
            <person name="Walley P.G."/>
            <person name="Manoli S."/>
            <person name="Batley J."/>
            <person name="Edwards D."/>
            <person name="Nelson M.N."/>
            <person name="Wang X."/>
            <person name="Paterson A.H."/>
            <person name="King G."/>
            <person name="Bancroft I."/>
            <person name="Chalhoub B."/>
            <person name="Sharpe A.G."/>
        </authorList>
    </citation>
    <scope>NUCLEOTIDE SEQUENCE</scope>
    <source>
        <strain evidence="12 13">cv. TO1000</strain>
    </source>
</reference>
<evidence type="ECO:0000256" key="6">
    <source>
        <dbReference type="ARBA" id="ARBA00022989"/>
    </source>
</evidence>
<evidence type="ECO:0000313" key="12">
    <source>
        <dbReference type="EnsemblPlants" id="Bo8g060130.1"/>
    </source>
</evidence>
<accession>A0A0D3DP45</accession>
<keyword evidence="6 10" id="KW-1133">Transmembrane helix</keyword>
<keyword evidence="7 10" id="KW-0472">Membrane</keyword>
<dbReference type="eggNOG" id="KOG2104">
    <property type="taxonomic scope" value="Eukaryota"/>
</dbReference>
<feature type="transmembrane region" description="Helical" evidence="10">
    <location>
        <begin position="154"/>
        <end position="172"/>
    </location>
</feature>
<feature type="transmembrane region" description="Helical" evidence="10">
    <location>
        <begin position="122"/>
        <end position="142"/>
    </location>
</feature>
<comment type="subcellular location">
    <subcellularLocation>
        <location evidence="3">Cytoplasm</location>
    </subcellularLocation>
    <subcellularLocation>
        <location evidence="1">Membrane</location>
        <topology evidence="1">Multi-pass membrane protein</topology>
    </subcellularLocation>
    <subcellularLocation>
        <location evidence="2">Nucleus envelope</location>
    </subcellularLocation>
</comment>
<comment type="subunit">
    <text evidence="9">Interacts with RAN1.</text>
</comment>
<dbReference type="InterPro" id="IPR002075">
    <property type="entry name" value="NTF2_dom"/>
</dbReference>
<dbReference type="InterPro" id="IPR021149">
    <property type="entry name" value="OligosaccharylTrfase_OST3/OST6"/>
</dbReference>
<evidence type="ECO:0000256" key="2">
    <source>
        <dbReference type="ARBA" id="ARBA00004259"/>
    </source>
</evidence>
<evidence type="ECO:0000313" key="13">
    <source>
        <dbReference type="Proteomes" id="UP000032141"/>
    </source>
</evidence>
<evidence type="ECO:0000256" key="5">
    <source>
        <dbReference type="ARBA" id="ARBA00022692"/>
    </source>
</evidence>
<evidence type="ECO:0000256" key="10">
    <source>
        <dbReference type="SAM" id="Phobius"/>
    </source>
</evidence>
<dbReference type="AlphaFoldDB" id="A0A0D3DP45"/>
<protein>
    <recommendedName>
        <fullName evidence="11">NTF2 domain-containing protein</fullName>
    </recommendedName>
</protein>
<evidence type="ECO:0000256" key="8">
    <source>
        <dbReference type="ARBA" id="ARBA00058161"/>
    </source>
</evidence>
<dbReference type="PANTHER" id="PTHR12692:SF7">
    <property type="entry name" value="DOLICHYL-DIPHOSPHOOLIGOSACCHARIDE--PROTEIN GLYCOSYLTRANSFERASE SUBUNIT 3B"/>
    <property type="match status" value="1"/>
</dbReference>
<comment type="function">
    <text evidence="8">Facilitates protein transport into the nucleus. Interacts with various nucleoporins and with Ran-GDP. Could be part of a multicomponent system of cytosolic factors that assemble at the pore complex during nuclear import.</text>
</comment>
<dbReference type="Pfam" id="PF04756">
    <property type="entry name" value="OST3_OST6"/>
    <property type="match status" value="1"/>
</dbReference>
<evidence type="ECO:0000256" key="9">
    <source>
        <dbReference type="ARBA" id="ARBA00062736"/>
    </source>
</evidence>
<dbReference type="Pfam" id="PF02136">
    <property type="entry name" value="NTF2"/>
    <property type="match status" value="1"/>
</dbReference>
<dbReference type="GO" id="GO:0008250">
    <property type="term" value="C:oligosaccharyltransferase complex"/>
    <property type="evidence" value="ECO:0007669"/>
    <property type="project" value="TreeGrafter"/>
</dbReference>
<evidence type="ECO:0000256" key="4">
    <source>
        <dbReference type="ARBA" id="ARBA00022490"/>
    </source>
</evidence>
<dbReference type="eggNOG" id="KOG2603">
    <property type="taxonomic scope" value="Eukaryota"/>
</dbReference>
<evidence type="ECO:0000256" key="1">
    <source>
        <dbReference type="ARBA" id="ARBA00004141"/>
    </source>
</evidence>
<dbReference type="STRING" id="109376.A0A0D3DP45"/>
<dbReference type="Gramene" id="Bo8g060130.1">
    <property type="protein sequence ID" value="Bo8g060130.1"/>
    <property type="gene ID" value="Bo8g060130"/>
</dbReference>
<dbReference type="CDD" id="cd00780">
    <property type="entry name" value="NTF2"/>
    <property type="match status" value="1"/>
</dbReference>
<keyword evidence="5 10" id="KW-0812">Transmembrane</keyword>
<sequence>MEEEDVDGTAESVLEFIESRTNLTVGSLRRPPLLSKTQISVIAALIAISAPFLIKKVLNGETIFNNNRVWLYGVVLVYFFSVSGTMHNIIKGVPMFVRDHQDSNKLVFFYEGANFQLGAEGFSVGLLYNVVGLLLAYVTNALVRVRNVSEQRVVMMLAMVVSLLAVKKVVYLNNWKTGFNFYTMAETNKGRSEEEVARAFVNHYYHLFDNDRFSLFTLYSSTSLLTFEGQKIYGVEDIFNKLKQLPFDQCRHLISTVDSQPSSMAGGCGGILVFVSGSIQLHGEDHPLRFSQVLTPLYL</sequence>
<dbReference type="InterPro" id="IPR032710">
    <property type="entry name" value="NTF2-like_dom_sf"/>
</dbReference>
<organism evidence="12 13">
    <name type="scientific">Brassica oleracea var. oleracea</name>
    <dbReference type="NCBI Taxonomy" id="109376"/>
    <lineage>
        <taxon>Eukaryota</taxon>
        <taxon>Viridiplantae</taxon>
        <taxon>Streptophyta</taxon>
        <taxon>Embryophyta</taxon>
        <taxon>Tracheophyta</taxon>
        <taxon>Spermatophyta</taxon>
        <taxon>Magnoliopsida</taxon>
        <taxon>eudicotyledons</taxon>
        <taxon>Gunneridae</taxon>
        <taxon>Pentapetalae</taxon>
        <taxon>rosids</taxon>
        <taxon>malvids</taxon>
        <taxon>Brassicales</taxon>
        <taxon>Brassicaceae</taxon>
        <taxon>Brassiceae</taxon>
        <taxon>Brassica</taxon>
    </lineage>
</organism>
<keyword evidence="4" id="KW-0963">Cytoplasm</keyword>
<dbReference type="Proteomes" id="UP000032141">
    <property type="component" value="Chromosome C8"/>
</dbReference>
<dbReference type="InterPro" id="IPR018222">
    <property type="entry name" value="Nuclear_transport_factor_2_euk"/>
</dbReference>
<feature type="domain" description="NTF2" evidence="11">
    <location>
        <begin position="196"/>
        <end position="294"/>
    </location>
</feature>
<reference evidence="12" key="2">
    <citation type="submission" date="2015-03" db="UniProtKB">
        <authorList>
            <consortium name="EnsemblPlants"/>
        </authorList>
    </citation>
    <scope>IDENTIFICATION</scope>
</reference>
<dbReference type="GO" id="GO:0018279">
    <property type="term" value="P:protein N-linked glycosylation via asparagine"/>
    <property type="evidence" value="ECO:0007669"/>
    <property type="project" value="TreeGrafter"/>
</dbReference>
<evidence type="ECO:0000256" key="7">
    <source>
        <dbReference type="ARBA" id="ARBA00023136"/>
    </source>
</evidence>
<keyword evidence="13" id="KW-1185">Reference proteome</keyword>
<name>A0A0D3DP45_BRAOL</name>
<dbReference type="SUPFAM" id="SSF54427">
    <property type="entry name" value="NTF2-like"/>
    <property type="match status" value="1"/>
</dbReference>
<dbReference type="GO" id="GO:0005635">
    <property type="term" value="C:nuclear envelope"/>
    <property type="evidence" value="ECO:0007669"/>
    <property type="project" value="UniProtKB-SubCell"/>
</dbReference>
<dbReference type="PROSITE" id="PS50177">
    <property type="entry name" value="NTF2_DOMAIN"/>
    <property type="match status" value="1"/>
</dbReference>
<dbReference type="Gene3D" id="3.10.450.50">
    <property type="match status" value="1"/>
</dbReference>
<proteinExistence type="predicted"/>
<dbReference type="PANTHER" id="PTHR12692">
    <property type="entry name" value="DOLICHYL-DIPHOSPHOOLIGOSACCHARIDE--PROTEIN GLYCOSYLTRANSFERASE-RELATED"/>
    <property type="match status" value="1"/>
</dbReference>
<evidence type="ECO:0000259" key="11">
    <source>
        <dbReference type="PROSITE" id="PS50177"/>
    </source>
</evidence>
<dbReference type="EnsemblPlants" id="Bo8g060130.1">
    <property type="protein sequence ID" value="Bo8g060130.1"/>
    <property type="gene ID" value="Bo8g060130"/>
</dbReference>
<feature type="transmembrane region" description="Helical" evidence="10">
    <location>
        <begin position="39"/>
        <end position="58"/>
    </location>
</feature>
<dbReference type="HOGENOM" id="CLU_931741_0_0_1"/>